<dbReference type="Gene3D" id="3.30.1640.30">
    <property type="match status" value="1"/>
</dbReference>
<feature type="compositionally biased region" description="Basic and acidic residues" evidence="9">
    <location>
        <begin position="110"/>
        <end position="122"/>
    </location>
</feature>
<comment type="subcellular location">
    <subcellularLocation>
        <location evidence="8">Secreted</location>
    </subcellularLocation>
</comment>
<dbReference type="SMART" id="SM00680">
    <property type="entry name" value="CLIP"/>
    <property type="match status" value="1"/>
</dbReference>
<accession>A0A6A4VBR3</accession>
<feature type="region of interest" description="Disordered" evidence="9">
    <location>
        <begin position="97"/>
        <end position="124"/>
    </location>
</feature>
<dbReference type="CDD" id="cd00190">
    <property type="entry name" value="Tryp_SPc"/>
    <property type="match status" value="1"/>
</dbReference>
<sequence length="393" mass="41880">MRPPPALVSVWLLAVAVCADSGQRAHTRAPSNCRDHAGRPGVCGTVHDCPPLLALVSNGRRPSAEEVSQLRRSQCRVPGGSRRRVLLCCAVPPPPPPPAAPEEPFDGEPEEHPNRRLLERGEPCGSSLVPRITGGKEVRHGQHPWMALIGYRHSETGRVSYRCGGALIGRRHVLTAAHCLVSLPAQLRLDSVRLGDHNLSRPTDCALTPDGRPVCGVPQEFRIAALFIHSDYNKPSARLNDIALLKLDRPVVEDNFVGKICLPFDSARQRNYTGVGLSAVGFGSVGPGRDSPSSEVLLEVVLPGVDQQRCAAAVRRLGGLLGPRQMCAGGEPGRDVCFGDSGAPLVADPGAGELAPTLVGLVAYGARLCDGAVPGVFTRVSSYLNWILDRIDD</sequence>
<keyword evidence="6" id="KW-0325">Glycoprotein</keyword>
<dbReference type="AlphaFoldDB" id="A0A6A4VBR3"/>
<dbReference type="Pfam" id="PF00089">
    <property type="entry name" value="Trypsin"/>
    <property type="match status" value="1"/>
</dbReference>
<keyword evidence="3 8" id="KW-0378">Hydrolase</keyword>
<dbReference type="PANTHER" id="PTHR24256">
    <property type="entry name" value="TRYPTASE-RELATED"/>
    <property type="match status" value="1"/>
</dbReference>
<keyword evidence="2 8" id="KW-0732">Signal</keyword>
<dbReference type="InterPro" id="IPR001314">
    <property type="entry name" value="Peptidase_S1A"/>
</dbReference>
<feature type="signal peptide" evidence="8">
    <location>
        <begin position="1"/>
        <end position="21"/>
    </location>
</feature>
<feature type="chain" id="PRO_5025715919" description="CLIP domain-containing serine protease" evidence="8">
    <location>
        <begin position="22"/>
        <end position="393"/>
    </location>
</feature>
<evidence type="ECO:0000256" key="3">
    <source>
        <dbReference type="ARBA" id="ARBA00022801"/>
    </source>
</evidence>
<keyword evidence="4 8" id="KW-0720">Serine protease</keyword>
<evidence type="ECO:0000256" key="6">
    <source>
        <dbReference type="ARBA" id="ARBA00023180"/>
    </source>
</evidence>
<dbReference type="OrthoDB" id="425190at2759"/>
<organism evidence="12 13">
    <name type="scientific">Amphibalanus amphitrite</name>
    <name type="common">Striped barnacle</name>
    <name type="synonym">Balanus amphitrite</name>
    <dbReference type="NCBI Taxonomy" id="1232801"/>
    <lineage>
        <taxon>Eukaryota</taxon>
        <taxon>Metazoa</taxon>
        <taxon>Ecdysozoa</taxon>
        <taxon>Arthropoda</taxon>
        <taxon>Crustacea</taxon>
        <taxon>Multicrustacea</taxon>
        <taxon>Cirripedia</taxon>
        <taxon>Thoracica</taxon>
        <taxon>Thoracicalcarea</taxon>
        <taxon>Balanomorpha</taxon>
        <taxon>Balanoidea</taxon>
        <taxon>Balanidae</taxon>
        <taxon>Amphibalaninae</taxon>
        <taxon>Amphibalanus</taxon>
    </lineage>
</organism>
<dbReference type="Proteomes" id="UP000440578">
    <property type="component" value="Unassembled WGS sequence"/>
</dbReference>
<dbReference type="InterPro" id="IPR043504">
    <property type="entry name" value="Peptidase_S1_PA_chymotrypsin"/>
</dbReference>
<evidence type="ECO:0000259" key="11">
    <source>
        <dbReference type="PROSITE" id="PS51888"/>
    </source>
</evidence>
<dbReference type="InterPro" id="IPR022700">
    <property type="entry name" value="CLIP"/>
</dbReference>
<dbReference type="Gene3D" id="2.40.10.10">
    <property type="entry name" value="Trypsin-like serine proteases"/>
    <property type="match status" value="2"/>
</dbReference>
<dbReference type="GO" id="GO:0004252">
    <property type="term" value="F:serine-type endopeptidase activity"/>
    <property type="evidence" value="ECO:0007669"/>
    <property type="project" value="UniProtKB-UniRule"/>
</dbReference>
<dbReference type="InterPro" id="IPR038565">
    <property type="entry name" value="CLIP_sf"/>
</dbReference>
<feature type="domain" description="Peptidase S1" evidence="10">
    <location>
        <begin position="132"/>
        <end position="392"/>
    </location>
</feature>
<comment type="caution">
    <text evidence="12">The sequence shown here is derived from an EMBL/GenBank/DDBJ whole genome shotgun (WGS) entry which is preliminary data.</text>
</comment>
<keyword evidence="5" id="KW-1015">Disulfide bond</keyword>
<evidence type="ECO:0000256" key="1">
    <source>
        <dbReference type="ARBA" id="ARBA00022670"/>
    </source>
</evidence>
<dbReference type="PROSITE" id="PS51888">
    <property type="entry name" value="CLIP"/>
    <property type="match status" value="1"/>
</dbReference>
<gene>
    <name evidence="12" type="primary">MP1_1</name>
    <name evidence="12" type="ORF">FJT64_011216</name>
</gene>
<evidence type="ECO:0000256" key="2">
    <source>
        <dbReference type="ARBA" id="ARBA00022729"/>
    </source>
</evidence>
<keyword evidence="1 8" id="KW-0645">Protease</keyword>
<dbReference type="InterPro" id="IPR051487">
    <property type="entry name" value="Ser/Thr_Proteases_Immune/Dev"/>
</dbReference>
<dbReference type="Pfam" id="PF12032">
    <property type="entry name" value="CLIP"/>
    <property type="match status" value="1"/>
</dbReference>
<keyword evidence="13" id="KW-1185">Reference proteome</keyword>
<reference evidence="12 13" key="1">
    <citation type="submission" date="2019-07" db="EMBL/GenBank/DDBJ databases">
        <title>Draft genome assembly of a fouling barnacle, Amphibalanus amphitrite (Darwin, 1854): The first reference genome for Thecostraca.</title>
        <authorList>
            <person name="Kim W."/>
        </authorList>
    </citation>
    <scope>NUCLEOTIDE SEQUENCE [LARGE SCALE GENOMIC DNA]</scope>
    <source>
        <strain evidence="12">SNU_AA5</strain>
        <tissue evidence="12">Soma without cirri and trophi</tissue>
    </source>
</reference>
<evidence type="ECO:0000313" key="13">
    <source>
        <dbReference type="Proteomes" id="UP000440578"/>
    </source>
</evidence>
<dbReference type="PROSITE" id="PS50240">
    <property type="entry name" value="TRYPSIN_DOM"/>
    <property type="match status" value="1"/>
</dbReference>
<dbReference type="EC" id="3.4.21.-" evidence="8"/>
<dbReference type="GO" id="GO:0005576">
    <property type="term" value="C:extracellular region"/>
    <property type="evidence" value="ECO:0007669"/>
    <property type="project" value="UniProtKB-SubCell"/>
</dbReference>
<evidence type="ECO:0000259" key="10">
    <source>
        <dbReference type="PROSITE" id="PS50240"/>
    </source>
</evidence>
<evidence type="ECO:0000256" key="9">
    <source>
        <dbReference type="SAM" id="MobiDB-lite"/>
    </source>
</evidence>
<evidence type="ECO:0000256" key="4">
    <source>
        <dbReference type="ARBA" id="ARBA00022825"/>
    </source>
</evidence>
<evidence type="ECO:0000256" key="5">
    <source>
        <dbReference type="ARBA" id="ARBA00023157"/>
    </source>
</evidence>
<protein>
    <recommendedName>
        <fullName evidence="8">CLIP domain-containing serine protease</fullName>
        <ecNumber evidence="8">3.4.21.-</ecNumber>
    </recommendedName>
</protein>
<keyword evidence="8" id="KW-0964">Secreted</keyword>
<comment type="domain">
    <text evidence="8">The clip domain consists of 35-55 residues which are 'knitted' together usually by 3 conserved disulfide bonds forming a clip-like compact structure.</text>
</comment>
<feature type="domain" description="Clip" evidence="11">
    <location>
        <begin position="32"/>
        <end position="89"/>
    </location>
</feature>
<evidence type="ECO:0000256" key="8">
    <source>
        <dbReference type="RuleBase" id="RU366078"/>
    </source>
</evidence>
<evidence type="ECO:0000256" key="7">
    <source>
        <dbReference type="ARBA" id="ARBA00024195"/>
    </source>
</evidence>
<proteinExistence type="inferred from homology"/>
<dbReference type="FunFam" id="2.40.10.10:FF:000028">
    <property type="entry name" value="Serine protease easter"/>
    <property type="match status" value="1"/>
</dbReference>
<dbReference type="SMART" id="SM00020">
    <property type="entry name" value="Tryp_SPc"/>
    <property type="match status" value="1"/>
</dbReference>
<dbReference type="GO" id="GO:0006508">
    <property type="term" value="P:proteolysis"/>
    <property type="evidence" value="ECO:0007669"/>
    <property type="project" value="UniProtKB-KW"/>
</dbReference>
<dbReference type="PRINTS" id="PR00722">
    <property type="entry name" value="CHYMOTRYPSIN"/>
</dbReference>
<name>A0A6A4VBR3_AMPAM</name>
<dbReference type="SUPFAM" id="SSF50494">
    <property type="entry name" value="Trypsin-like serine proteases"/>
    <property type="match status" value="1"/>
</dbReference>
<evidence type="ECO:0000313" key="12">
    <source>
        <dbReference type="EMBL" id="KAF0290579.1"/>
    </source>
</evidence>
<dbReference type="InterPro" id="IPR001254">
    <property type="entry name" value="Trypsin_dom"/>
</dbReference>
<dbReference type="InterPro" id="IPR009003">
    <property type="entry name" value="Peptidase_S1_PA"/>
</dbReference>
<dbReference type="PROSITE" id="PS00134">
    <property type="entry name" value="TRYPSIN_HIS"/>
    <property type="match status" value="1"/>
</dbReference>
<dbReference type="EMBL" id="VIIS01001944">
    <property type="protein sequence ID" value="KAF0290579.1"/>
    <property type="molecule type" value="Genomic_DNA"/>
</dbReference>
<dbReference type="InterPro" id="IPR018114">
    <property type="entry name" value="TRYPSIN_HIS"/>
</dbReference>
<comment type="similarity">
    <text evidence="7 8">Belongs to the peptidase S1 family. CLIP subfamily.</text>
</comment>